<evidence type="ECO:0000256" key="3">
    <source>
        <dbReference type="ARBA" id="ARBA00022692"/>
    </source>
</evidence>
<feature type="transmembrane region" description="Helical" evidence="6">
    <location>
        <begin position="110"/>
        <end position="129"/>
    </location>
</feature>
<dbReference type="SUPFAM" id="SSF103473">
    <property type="entry name" value="MFS general substrate transporter"/>
    <property type="match status" value="1"/>
</dbReference>
<name>A0A1V2LDJ3_CYBFA</name>
<feature type="transmembrane region" description="Helical" evidence="6">
    <location>
        <begin position="169"/>
        <end position="190"/>
    </location>
</feature>
<keyword evidence="4 6" id="KW-1133">Transmembrane helix</keyword>
<feature type="transmembrane region" description="Helical" evidence="6">
    <location>
        <begin position="72"/>
        <end position="98"/>
    </location>
</feature>
<dbReference type="AlphaFoldDB" id="A0A1V2LDJ3"/>
<feature type="transmembrane region" description="Helical" evidence="6">
    <location>
        <begin position="231"/>
        <end position="251"/>
    </location>
</feature>
<dbReference type="EMBL" id="MPUK01000001">
    <property type="protein sequence ID" value="ONH69922.1"/>
    <property type="molecule type" value="Genomic_DNA"/>
</dbReference>
<evidence type="ECO:0000256" key="4">
    <source>
        <dbReference type="ARBA" id="ARBA00022989"/>
    </source>
</evidence>
<feature type="transmembrane region" description="Helical" evidence="6">
    <location>
        <begin position="457"/>
        <end position="477"/>
    </location>
</feature>
<evidence type="ECO:0000256" key="6">
    <source>
        <dbReference type="SAM" id="Phobius"/>
    </source>
</evidence>
<organism evidence="7 8">
    <name type="scientific">Cyberlindnera fabianii</name>
    <name type="common">Yeast</name>
    <name type="synonym">Hansenula fabianii</name>
    <dbReference type="NCBI Taxonomy" id="36022"/>
    <lineage>
        <taxon>Eukaryota</taxon>
        <taxon>Fungi</taxon>
        <taxon>Dikarya</taxon>
        <taxon>Ascomycota</taxon>
        <taxon>Saccharomycotina</taxon>
        <taxon>Saccharomycetes</taxon>
        <taxon>Phaffomycetales</taxon>
        <taxon>Phaffomycetaceae</taxon>
        <taxon>Cyberlindnera</taxon>
    </lineage>
</organism>
<dbReference type="GO" id="GO:0016020">
    <property type="term" value="C:membrane"/>
    <property type="evidence" value="ECO:0007669"/>
    <property type="project" value="UniProtKB-SubCell"/>
</dbReference>
<keyword evidence="5 6" id="KW-0472">Membrane</keyword>
<evidence type="ECO:0000256" key="2">
    <source>
        <dbReference type="ARBA" id="ARBA00022448"/>
    </source>
</evidence>
<feature type="transmembrane region" description="Helical" evidence="6">
    <location>
        <begin position="364"/>
        <end position="385"/>
    </location>
</feature>
<proteinExistence type="predicted"/>
<dbReference type="OMA" id="YAWAGSI"/>
<gene>
    <name evidence="7" type="ORF">BON22_0903</name>
</gene>
<feature type="transmembrane region" description="Helical" evidence="6">
    <location>
        <begin position="202"/>
        <end position="219"/>
    </location>
</feature>
<feature type="transmembrane region" description="Helical" evidence="6">
    <location>
        <begin position="425"/>
        <end position="445"/>
    </location>
</feature>
<dbReference type="InterPro" id="IPR011701">
    <property type="entry name" value="MFS"/>
</dbReference>
<evidence type="ECO:0000313" key="7">
    <source>
        <dbReference type="EMBL" id="ONH69922.1"/>
    </source>
</evidence>
<evidence type="ECO:0000256" key="1">
    <source>
        <dbReference type="ARBA" id="ARBA00004141"/>
    </source>
</evidence>
<feature type="transmembrane region" description="Helical" evidence="6">
    <location>
        <begin position="391"/>
        <end position="413"/>
    </location>
</feature>
<evidence type="ECO:0000313" key="8">
    <source>
        <dbReference type="Proteomes" id="UP000189513"/>
    </source>
</evidence>
<comment type="subcellular location">
    <subcellularLocation>
        <location evidence="1">Membrane</location>
        <topology evidence="1">Multi-pass membrane protein</topology>
    </subcellularLocation>
</comment>
<feature type="transmembrane region" description="Helical" evidence="6">
    <location>
        <begin position="336"/>
        <end position="357"/>
    </location>
</feature>
<dbReference type="Proteomes" id="UP000189513">
    <property type="component" value="Unassembled WGS sequence"/>
</dbReference>
<dbReference type="GO" id="GO:0022857">
    <property type="term" value="F:transmembrane transporter activity"/>
    <property type="evidence" value="ECO:0007669"/>
    <property type="project" value="InterPro"/>
</dbReference>
<dbReference type="VEuPathDB" id="FungiDB:BON22_0903"/>
<evidence type="ECO:0000256" key="5">
    <source>
        <dbReference type="ARBA" id="ARBA00023136"/>
    </source>
</evidence>
<dbReference type="Gene3D" id="1.20.1250.20">
    <property type="entry name" value="MFS general substrate transporter like domains"/>
    <property type="match status" value="2"/>
</dbReference>
<keyword evidence="2" id="KW-0813">Transport</keyword>
<dbReference type="PANTHER" id="PTHR43791">
    <property type="entry name" value="PERMEASE-RELATED"/>
    <property type="match status" value="1"/>
</dbReference>
<dbReference type="PANTHER" id="PTHR43791:SF41">
    <property type="entry name" value="MAJOR FACILITATOR SUPERFAMILY (MFS) PROFILE DOMAIN-CONTAINING PROTEIN"/>
    <property type="match status" value="1"/>
</dbReference>
<dbReference type="Pfam" id="PF07690">
    <property type="entry name" value="MFS_1"/>
    <property type="match status" value="1"/>
</dbReference>
<reference evidence="8" key="1">
    <citation type="journal article" date="2017" name="Genome Announc.">
        <title>Genome sequences of Cyberlindnera fabianii 65, Pichia kudriavzevii 129, and Saccharomyces cerevisiae 131 isolated from fermented masau fruits in Zimbabwe.</title>
        <authorList>
            <person name="van Rijswijck I.M.H."/>
            <person name="Derks M.F.L."/>
            <person name="Abee T."/>
            <person name="de Ridder D."/>
            <person name="Smid E.J."/>
        </authorList>
    </citation>
    <scope>NUCLEOTIDE SEQUENCE [LARGE SCALE GENOMIC DNA]</scope>
    <source>
        <strain evidence="8">65</strain>
    </source>
</reference>
<comment type="caution">
    <text evidence="7">The sequence shown here is derived from an EMBL/GenBank/DDBJ whole genome shotgun (WGS) entry which is preliminary data.</text>
</comment>
<dbReference type="STRING" id="36022.A0A1V2LDJ3"/>
<protein>
    <submittedName>
        <fullName evidence="7">Allantoate permease</fullName>
    </submittedName>
</protein>
<dbReference type="InterPro" id="IPR036259">
    <property type="entry name" value="MFS_trans_sf"/>
</dbReference>
<accession>A0A1V2LDJ3</accession>
<keyword evidence="8" id="KW-1185">Reference proteome</keyword>
<sequence>MSKESVLEGVKSNSSHDSNKEGIITTASATALNVDAVSDDMDDAAKFLIATAGKYDDLSESELKKAIRKTDWILLPCLFWTATCGAVDKVSLGTAAIFGLREDTHLVGQQYSWLSSILFIGSLVGMWPMSLLVQRYRVGKVLSICATCWSILTLLQCACHNFAGLAAIRFLMGFFECVIVPGCSLIISVFYQKTESPHRTALVFFFGSSVINGALSSLASTFGDAIPTWKYIYILVGSISFVWSSFMIYFMPDSPINAKWLNERQKVGMVKRMAENRTGVSSSTIKWDQVTEAFLDPRTYIIMLFNFGINVPNGGLSTFNSIIIKNLQFTSVQSSLMGMPTGVIASLSTFFFTWLAARWSNRRCLLAMISLVIPLIGAVICFACSESNTAAQLVGLYMMYFYFASYIVMLSLVQANTAGNTKKAVTYGFNYLGYCGGAITGTQTFRAQDAPEYKNGFASLMVGYCACMCLSALYWVITIWMNRKKKKEAENTAGIEILVDGLEEEELADVSDFKQVHFKYTT</sequence>
<keyword evidence="3 6" id="KW-0812">Transmembrane</keyword>